<proteinExistence type="predicted"/>
<protein>
    <submittedName>
        <fullName evidence="1">Uncharacterized protein</fullName>
    </submittedName>
</protein>
<evidence type="ECO:0000313" key="1">
    <source>
        <dbReference type="EMBL" id="KAF2001365.1"/>
    </source>
</evidence>
<organism evidence="1 2">
    <name type="scientific">Amniculicola lignicola CBS 123094</name>
    <dbReference type="NCBI Taxonomy" id="1392246"/>
    <lineage>
        <taxon>Eukaryota</taxon>
        <taxon>Fungi</taxon>
        <taxon>Dikarya</taxon>
        <taxon>Ascomycota</taxon>
        <taxon>Pezizomycotina</taxon>
        <taxon>Dothideomycetes</taxon>
        <taxon>Pleosporomycetidae</taxon>
        <taxon>Pleosporales</taxon>
        <taxon>Amniculicolaceae</taxon>
        <taxon>Amniculicola</taxon>
    </lineage>
</organism>
<sequence>MRALWMVGVVGGEKHEGCTDICINGELVKSAYCSQSARTYMIPLALNLSNMRARRKFMAGGIDGPAVWEVHRGCGKPRLLDLGPFFSSLSFLPRTWFTRIQYVTLKWNAWFNSDLSPGSSIDSRVGHGGDEILGSGYGRILLSPGEHNSFHVTTEALQSWYVCRVGVV</sequence>
<accession>A0A6A5WQK6</accession>
<evidence type="ECO:0000313" key="2">
    <source>
        <dbReference type="Proteomes" id="UP000799779"/>
    </source>
</evidence>
<dbReference type="Proteomes" id="UP000799779">
    <property type="component" value="Unassembled WGS sequence"/>
</dbReference>
<keyword evidence="2" id="KW-1185">Reference proteome</keyword>
<dbReference type="EMBL" id="ML977583">
    <property type="protein sequence ID" value="KAF2001365.1"/>
    <property type="molecule type" value="Genomic_DNA"/>
</dbReference>
<name>A0A6A5WQK6_9PLEO</name>
<reference evidence="1" key="1">
    <citation type="journal article" date="2020" name="Stud. Mycol.">
        <title>101 Dothideomycetes genomes: a test case for predicting lifestyles and emergence of pathogens.</title>
        <authorList>
            <person name="Haridas S."/>
            <person name="Albert R."/>
            <person name="Binder M."/>
            <person name="Bloem J."/>
            <person name="Labutti K."/>
            <person name="Salamov A."/>
            <person name="Andreopoulos B."/>
            <person name="Baker S."/>
            <person name="Barry K."/>
            <person name="Bills G."/>
            <person name="Bluhm B."/>
            <person name="Cannon C."/>
            <person name="Castanera R."/>
            <person name="Culley D."/>
            <person name="Daum C."/>
            <person name="Ezra D."/>
            <person name="Gonzalez J."/>
            <person name="Henrissat B."/>
            <person name="Kuo A."/>
            <person name="Liang C."/>
            <person name="Lipzen A."/>
            <person name="Lutzoni F."/>
            <person name="Magnuson J."/>
            <person name="Mondo S."/>
            <person name="Nolan M."/>
            <person name="Ohm R."/>
            <person name="Pangilinan J."/>
            <person name="Park H.-J."/>
            <person name="Ramirez L."/>
            <person name="Alfaro M."/>
            <person name="Sun H."/>
            <person name="Tritt A."/>
            <person name="Yoshinaga Y."/>
            <person name="Zwiers L.-H."/>
            <person name="Turgeon B."/>
            <person name="Goodwin S."/>
            <person name="Spatafora J."/>
            <person name="Crous P."/>
            <person name="Grigoriev I."/>
        </authorList>
    </citation>
    <scope>NUCLEOTIDE SEQUENCE</scope>
    <source>
        <strain evidence="1">CBS 123094</strain>
    </source>
</reference>
<dbReference type="AlphaFoldDB" id="A0A6A5WQK6"/>
<gene>
    <name evidence="1" type="ORF">P154DRAFT_168767</name>
</gene>